<proteinExistence type="predicted"/>
<keyword evidence="3" id="KW-1185">Reference proteome</keyword>
<dbReference type="Proteomes" id="UP000244956">
    <property type="component" value="Unassembled WGS sequence"/>
</dbReference>
<sequence length="187" mass="22139">MKIFNIILFVCIMGSAFAQESKYKAKKTKPTYEEVKGERNKYVKKVMKNTYGLYNKRNKLLGTDSDYMLRDTHRTAWKSINLNNKKLLDLYMKTYIAPWLKENKNKYKHHESIAVYIFGDMDGNIIELGLRCPKELKIPISAYEEFEQALLSGELKLFTDKENPIFKNSTWVVQTIRYRPETIRNME</sequence>
<dbReference type="EMBL" id="QEWP01000006">
    <property type="protein sequence ID" value="PWD99631.1"/>
    <property type="molecule type" value="Genomic_DNA"/>
</dbReference>
<feature type="signal peptide" evidence="1">
    <location>
        <begin position="1"/>
        <end position="18"/>
    </location>
</feature>
<keyword evidence="1" id="KW-0732">Signal</keyword>
<organism evidence="2 3">
    <name type="scientific">Marinilabilia rubra</name>
    <dbReference type="NCBI Taxonomy" id="2162893"/>
    <lineage>
        <taxon>Bacteria</taxon>
        <taxon>Pseudomonadati</taxon>
        <taxon>Bacteroidota</taxon>
        <taxon>Bacteroidia</taxon>
        <taxon>Marinilabiliales</taxon>
        <taxon>Marinilabiliaceae</taxon>
        <taxon>Marinilabilia</taxon>
    </lineage>
</organism>
<reference evidence="2 3" key="1">
    <citation type="submission" date="2018-05" db="EMBL/GenBank/DDBJ databases">
        <title>Marinilabilia rubrum sp. nov., isolated from saltern sediment.</title>
        <authorList>
            <person name="Zhang R."/>
        </authorList>
    </citation>
    <scope>NUCLEOTIDE SEQUENCE [LARGE SCALE GENOMIC DNA]</scope>
    <source>
        <strain evidence="2 3">WTE16</strain>
    </source>
</reference>
<protein>
    <recommendedName>
        <fullName evidence="4">TonB C-terminal domain-containing protein</fullName>
    </recommendedName>
</protein>
<comment type="caution">
    <text evidence="2">The sequence shown here is derived from an EMBL/GenBank/DDBJ whole genome shotgun (WGS) entry which is preliminary data.</text>
</comment>
<evidence type="ECO:0000256" key="1">
    <source>
        <dbReference type="SAM" id="SignalP"/>
    </source>
</evidence>
<name>A0A2U2B978_9BACT</name>
<evidence type="ECO:0000313" key="3">
    <source>
        <dbReference type="Proteomes" id="UP000244956"/>
    </source>
</evidence>
<evidence type="ECO:0008006" key="4">
    <source>
        <dbReference type="Google" id="ProtNLM"/>
    </source>
</evidence>
<feature type="chain" id="PRO_5015550883" description="TonB C-terminal domain-containing protein" evidence="1">
    <location>
        <begin position="19"/>
        <end position="187"/>
    </location>
</feature>
<dbReference type="AlphaFoldDB" id="A0A2U2B978"/>
<accession>A0A2U2B978</accession>
<gene>
    <name evidence="2" type="ORF">DDZ16_09295</name>
</gene>
<evidence type="ECO:0000313" key="2">
    <source>
        <dbReference type="EMBL" id="PWD99631.1"/>
    </source>
</evidence>
<dbReference type="RefSeq" id="WP_109264171.1">
    <property type="nucleotide sequence ID" value="NZ_QEWP01000006.1"/>
</dbReference>